<dbReference type="Pfam" id="PF00575">
    <property type="entry name" value="S1"/>
    <property type="match status" value="1"/>
</dbReference>
<organism evidence="3">
    <name type="scientific">Schistocephalus solidus</name>
    <name type="common">Tapeworm</name>
    <dbReference type="NCBI Taxonomy" id="70667"/>
    <lineage>
        <taxon>Eukaryota</taxon>
        <taxon>Metazoa</taxon>
        <taxon>Spiralia</taxon>
        <taxon>Lophotrochozoa</taxon>
        <taxon>Platyhelminthes</taxon>
        <taxon>Cestoda</taxon>
        <taxon>Eucestoda</taxon>
        <taxon>Diphyllobothriidea</taxon>
        <taxon>Diphyllobothriidae</taxon>
        <taxon>Schistocephalus</taxon>
    </lineage>
</organism>
<dbReference type="PANTHER" id="PTHR10724">
    <property type="entry name" value="30S RIBOSOMAL PROTEIN S1"/>
    <property type="match status" value="1"/>
</dbReference>
<dbReference type="GO" id="GO:0006412">
    <property type="term" value="P:translation"/>
    <property type="evidence" value="ECO:0007669"/>
    <property type="project" value="TreeGrafter"/>
</dbReference>
<dbReference type="InterPro" id="IPR055179">
    <property type="entry name" value="Tex-like_central_region"/>
</dbReference>
<dbReference type="Pfam" id="PF09371">
    <property type="entry name" value="Tex_N"/>
    <property type="match status" value="1"/>
</dbReference>
<dbReference type="Pfam" id="PF16921">
    <property type="entry name" value="Tex_YqgF"/>
    <property type="match status" value="1"/>
</dbReference>
<dbReference type="GO" id="GO:0003735">
    <property type="term" value="F:structural constituent of ribosome"/>
    <property type="evidence" value="ECO:0007669"/>
    <property type="project" value="TreeGrafter"/>
</dbReference>
<dbReference type="InterPro" id="IPR050437">
    <property type="entry name" value="Ribos_protein_bS1-like"/>
</dbReference>
<gene>
    <name evidence="3" type="primary">SRBD1</name>
    <name evidence="3" type="ORF">TR90988</name>
</gene>
<feature type="domain" description="S1 motif" evidence="2">
    <location>
        <begin position="804"/>
        <end position="889"/>
    </location>
</feature>
<dbReference type="Gene3D" id="1.10.3500.10">
    <property type="entry name" value="Tex N-terminal region-like"/>
    <property type="match status" value="1"/>
</dbReference>
<dbReference type="PROSITE" id="PS50126">
    <property type="entry name" value="S1"/>
    <property type="match status" value="1"/>
</dbReference>
<dbReference type="InterPro" id="IPR041692">
    <property type="entry name" value="HHH_9"/>
</dbReference>
<dbReference type="InterPro" id="IPR012337">
    <property type="entry name" value="RNaseH-like_sf"/>
</dbReference>
<dbReference type="InterPro" id="IPR023323">
    <property type="entry name" value="Tex-like_dom_sf"/>
</dbReference>
<dbReference type="SUPFAM" id="SSF158832">
    <property type="entry name" value="Tex N-terminal region-like"/>
    <property type="match status" value="1"/>
</dbReference>
<dbReference type="InterPro" id="IPR018974">
    <property type="entry name" value="Tex-like_N"/>
</dbReference>
<feature type="region of interest" description="Disordered" evidence="1">
    <location>
        <begin position="214"/>
        <end position="238"/>
    </location>
</feature>
<dbReference type="SMART" id="SM00732">
    <property type="entry name" value="YqgFc"/>
    <property type="match status" value="1"/>
</dbReference>
<dbReference type="InterPro" id="IPR010994">
    <property type="entry name" value="RuvA_2-like"/>
</dbReference>
<feature type="non-terminal residue" evidence="3">
    <location>
        <position position="1"/>
    </location>
</feature>
<dbReference type="AlphaFoldDB" id="A0A0V0J1Z8"/>
<feature type="compositionally biased region" description="Polar residues" evidence="1">
    <location>
        <begin position="215"/>
        <end position="229"/>
    </location>
</feature>
<dbReference type="Gene3D" id="3.30.420.140">
    <property type="entry name" value="YqgF/RNase H-like domain"/>
    <property type="match status" value="1"/>
</dbReference>
<dbReference type="EMBL" id="GEEE01003539">
    <property type="protein sequence ID" value="JAP59686.1"/>
    <property type="molecule type" value="Transcribed_RNA"/>
</dbReference>
<dbReference type="Gene3D" id="2.40.50.140">
    <property type="entry name" value="Nucleic acid-binding proteins"/>
    <property type="match status" value="1"/>
</dbReference>
<dbReference type="Pfam" id="PF12836">
    <property type="entry name" value="HHH_3"/>
    <property type="match status" value="1"/>
</dbReference>
<accession>A0A0V0J1Z8</accession>
<dbReference type="Gene3D" id="1.10.150.310">
    <property type="entry name" value="Tex RuvX-like domain-like"/>
    <property type="match status" value="2"/>
</dbReference>
<dbReference type="InterPro" id="IPR023319">
    <property type="entry name" value="Tex-like_HTH_dom_sf"/>
</dbReference>
<reference evidence="3" key="1">
    <citation type="submission" date="2016-01" db="EMBL/GenBank/DDBJ databases">
        <title>Reference transcriptome for the parasite Schistocephalus solidus: insights into the molecular evolution of parasitism.</title>
        <authorList>
            <person name="Hebert F.O."/>
            <person name="Grambauer S."/>
            <person name="Barber I."/>
            <person name="Landry C.R."/>
            <person name="Aubin-Horth N."/>
        </authorList>
    </citation>
    <scope>NUCLEOTIDE SEQUENCE</scope>
</reference>
<name>A0A0V0J1Z8_SCHSO</name>
<dbReference type="InterPro" id="IPR003029">
    <property type="entry name" value="S1_domain"/>
</dbReference>
<dbReference type="SUPFAM" id="SSF53098">
    <property type="entry name" value="Ribonuclease H-like"/>
    <property type="match status" value="1"/>
</dbReference>
<dbReference type="SMART" id="SM00316">
    <property type="entry name" value="S1"/>
    <property type="match status" value="1"/>
</dbReference>
<protein>
    <submittedName>
        <fullName evidence="3">S1 RNA-binding domain-containing protein 1</fullName>
    </submittedName>
</protein>
<dbReference type="SUPFAM" id="SSF47781">
    <property type="entry name" value="RuvA domain 2-like"/>
    <property type="match status" value="2"/>
</dbReference>
<dbReference type="Pfam" id="PF22706">
    <property type="entry name" value="Tex_central_region"/>
    <property type="match status" value="1"/>
</dbReference>
<sequence>PFNGPYLTRCMVLDSRDMERMEVDWDIATEVAKASGTDQRAASKVIALIDGGNTLPFIARYRKEVTGNMEPDSIRRIKAKLAACREVIDKIDKAFKLLSSKGALSEEAAKNLRQCRTLDEVSLITEPYVEKGPRTLAAKAIAAGLEPVALDVLKSGRLINLTSAAGYYKVEKDAVGDISAGVSHIISGTVAKDLNVLRFAEEICARQPPVLETTGCPSSEPASFANATRSKAKRPTPPNFARDLKKFEKYFNFSKRIDHMAPHQILAVNRAEEKKFIRVKLKFPQCLFGELRCLVATRYLPSVHPAHHKFVMDAFEDAWKRLLLPHITRKVRSKFTSLAHDLSLGVFSDNLRRLLMSAPLRCAPLPPAGAAAAAAPDRVFSPTHLNETSSPDVVSAALGSPGDRLPVVGLDPGWRHGCKWAACDPLGTVLQAGVLHITSTSGDCPDSEMQLFTRTMKSHGINTIGLGNGQACRQTEKWLAQAVANGLFAPLRVRYTIVSECGASVYSASPLADRELPTLDVSLRGAVSIARRLQDPLAELVKIEPQHLGVGMYQHDLPPKRLEEAVNELMEECISFVGVDVNTAQQHVLARVAGLSDSKARAIIAYRSTNGRIRCRQELLKIKGIGRSTFSQCAGFLRVRPNYSNVPMDSSKDVEFISLCSDDDVEMEVVSGKRRLRLVSGIPARPVKRKRGKEADSGELSFNPLDQTAIHPDSYDLATSLIRYLRYEISDVGCPALRNAAQVLYNSPNRDCTLAQFQTSAFGIETTRDILEALCRPLDFDERQDQFGPLFRSSITSMMDLRPGLQVTGRVENVTTFGAFVDIGLEESAFLPLSAFPRTNRASASAQCLSSSFAGKTDITHMTLHLGDRVKATVSSIDVKWGRVALAQVSLLQ</sequence>
<dbReference type="GO" id="GO:0006139">
    <property type="term" value="P:nucleobase-containing compound metabolic process"/>
    <property type="evidence" value="ECO:0007669"/>
    <property type="project" value="InterPro"/>
</dbReference>
<dbReference type="PANTHER" id="PTHR10724:SF10">
    <property type="entry name" value="S1 RNA-BINDING DOMAIN-CONTAINING PROTEIN 1"/>
    <property type="match status" value="1"/>
</dbReference>
<evidence type="ECO:0000259" key="2">
    <source>
        <dbReference type="PROSITE" id="PS50126"/>
    </source>
</evidence>
<evidence type="ECO:0000313" key="3">
    <source>
        <dbReference type="EMBL" id="JAP59686.1"/>
    </source>
</evidence>
<dbReference type="Pfam" id="PF17674">
    <property type="entry name" value="HHH_9"/>
    <property type="match status" value="1"/>
</dbReference>
<dbReference type="FunFam" id="1.10.10.650:FF:000001">
    <property type="entry name" value="S1 RNA-binding domain 1"/>
    <property type="match status" value="1"/>
</dbReference>
<evidence type="ECO:0000256" key="1">
    <source>
        <dbReference type="SAM" id="MobiDB-lite"/>
    </source>
</evidence>
<dbReference type="FunFam" id="3.30.420.140:FF:000001">
    <property type="entry name" value="RNA-binding transcriptional accessory protein"/>
    <property type="match status" value="1"/>
</dbReference>
<dbReference type="InterPro" id="IPR032639">
    <property type="entry name" value="Tex_YqgF"/>
</dbReference>
<dbReference type="InterPro" id="IPR012340">
    <property type="entry name" value="NA-bd_OB-fold"/>
</dbReference>
<dbReference type="InterPro" id="IPR037027">
    <property type="entry name" value="YqgF/RNaseH-like_dom_sf"/>
</dbReference>
<proteinExistence type="predicted"/>
<dbReference type="SUPFAM" id="SSF50249">
    <property type="entry name" value="Nucleic acid-binding proteins"/>
    <property type="match status" value="1"/>
</dbReference>
<dbReference type="InterPro" id="IPR006641">
    <property type="entry name" value="YqgF/RNaseH-like_dom"/>
</dbReference>
<dbReference type="Gene3D" id="1.10.10.650">
    <property type="entry name" value="RuvA domain 2-like"/>
    <property type="match status" value="1"/>
</dbReference>
<dbReference type="GO" id="GO:0003729">
    <property type="term" value="F:mRNA binding"/>
    <property type="evidence" value="ECO:0007669"/>
    <property type="project" value="TreeGrafter"/>
</dbReference>